<keyword evidence="1" id="KW-0812">Transmembrane</keyword>
<protein>
    <submittedName>
        <fullName evidence="2">Uncharacterized protein</fullName>
    </submittedName>
</protein>
<proteinExistence type="predicted"/>
<feature type="transmembrane region" description="Helical" evidence="1">
    <location>
        <begin position="75"/>
        <end position="96"/>
    </location>
</feature>
<reference evidence="2" key="1">
    <citation type="submission" date="2019-05" db="EMBL/GenBank/DDBJ databases">
        <title>Metatranscriptomic reconstruction reveals RNA viruses with the potential to shape carbon cycling in soil.</title>
        <authorList>
            <person name="Starr E.P."/>
            <person name="Nuccio E."/>
            <person name="Pett-Ridge J."/>
            <person name="Banfield J.F."/>
            <person name="Firestone M.K."/>
        </authorList>
    </citation>
    <scope>NUCLEOTIDE SEQUENCE</scope>
    <source>
        <strain evidence="2">H1_Bulk_30_scaffold_641</strain>
    </source>
</reference>
<keyword evidence="1" id="KW-1133">Transmembrane helix</keyword>
<gene>
    <name evidence="2" type="ORF">H1Bulk30641_000004</name>
</gene>
<sequence>MSNTRDMILDNLIYLLQAGIDDRSYFESFESSLFRVYPHITVRWLNQEVLWFSVSIGHQPTRRGYNRVVRSCHELNLMVLSILGFKTSCLLGLPYYSCR</sequence>
<keyword evidence="1" id="KW-0472">Membrane</keyword>
<name>A0A514D8G5_9VIRU</name>
<organism evidence="2">
    <name type="scientific">Leviviridae sp</name>
    <dbReference type="NCBI Taxonomy" id="2027243"/>
    <lineage>
        <taxon>Viruses</taxon>
        <taxon>Riboviria</taxon>
        <taxon>Orthornavirae</taxon>
        <taxon>Lenarviricota</taxon>
        <taxon>Leviviricetes</taxon>
        <taxon>Norzivirales</taxon>
        <taxon>Fiersviridae</taxon>
    </lineage>
</organism>
<accession>A0A514D8G5</accession>
<dbReference type="EMBL" id="MN035097">
    <property type="protein sequence ID" value="QDH89877.1"/>
    <property type="molecule type" value="Genomic_RNA"/>
</dbReference>
<evidence type="ECO:0000313" key="2">
    <source>
        <dbReference type="EMBL" id="QDH89877.1"/>
    </source>
</evidence>
<evidence type="ECO:0000256" key="1">
    <source>
        <dbReference type="SAM" id="Phobius"/>
    </source>
</evidence>